<proteinExistence type="predicted"/>
<evidence type="ECO:0000313" key="2">
    <source>
        <dbReference type="Proteomes" id="UP001500730"/>
    </source>
</evidence>
<keyword evidence="2" id="KW-1185">Reference proteome</keyword>
<protein>
    <submittedName>
        <fullName evidence="1">Uncharacterized protein</fullName>
    </submittedName>
</protein>
<organism evidence="1 2">
    <name type="scientific">Terrabacter carboxydivorans</name>
    <dbReference type="NCBI Taxonomy" id="619730"/>
    <lineage>
        <taxon>Bacteria</taxon>
        <taxon>Bacillati</taxon>
        <taxon>Actinomycetota</taxon>
        <taxon>Actinomycetes</taxon>
        <taxon>Micrococcales</taxon>
        <taxon>Intrasporangiaceae</taxon>
        <taxon>Terrabacter</taxon>
    </lineage>
</organism>
<sequence length="87" mass="9162">MDNTTMTMNAVSCVLSVRLRPTTGDVRLAATRAPEQGTTVSVVAVMGGRVADFRAPIQGDVSVADPTFAPAYKTLDVVRSRSGRPPV</sequence>
<accession>A0ABN3LY77</accession>
<name>A0ABN3LY77_9MICO</name>
<comment type="caution">
    <text evidence="1">The sequence shown here is derived from an EMBL/GenBank/DDBJ whole genome shotgun (WGS) entry which is preliminary data.</text>
</comment>
<gene>
    <name evidence="1" type="ORF">GCM10009858_33130</name>
</gene>
<dbReference type="Proteomes" id="UP001500730">
    <property type="component" value="Unassembled WGS sequence"/>
</dbReference>
<reference evidence="1 2" key="1">
    <citation type="journal article" date="2019" name="Int. J. Syst. Evol. Microbiol.">
        <title>The Global Catalogue of Microorganisms (GCM) 10K type strain sequencing project: providing services to taxonomists for standard genome sequencing and annotation.</title>
        <authorList>
            <consortium name="The Broad Institute Genomics Platform"/>
            <consortium name="The Broad Institute Genome Sequencing Center for Infectious Disease"/>
            <person name="Wu L."/>
            <person name="Ma J."/>
        </authorList>
    </citation>
    <scope>NUCLEOTIDE SEQUENCE [LARGE SCALE GENOMIC DNA]</scope>
    <source>
        <strain evidence="1 2">JCM 16259</strain>
    </source>
</reference>
<evidence type="ECO:0000313" key="1">
    <source>
        <dbReference type="EMBL" id="GAA2492509.1"/>
    </source>
</evidence>
<dbReference type="EMBL" id="BAAARE010000015">
    <property type="protein sequence ID" value="GAA2492509.1"/>
    <property type="molecule type" value="Genomic_DNA"/>
</dbReference>